<accession>A0A914I455</accession>
<reference evidence="2" key="1">
    <citation type="submission" date="2022-11" db="UniProtKB">
        <authorList>
            <consortium name="WormBaseParasite"/>
        </authorList>
    </citation>
    <scope>IDENTIFICATION</scope>
</reference>
<protein>
    <submittedName>
        <fullName evidence="2">Uncharacterized protein</fullName>
    </submittedName>
</protein>
<dbReference type="AlphaFoldDB" id="A0A914I455"/>
<evidence type="ECO:0000313" key="2">
    <source>
        <dbReference type="WBParaSite" id="Gr19_v10_g7336.t1"/>
    </source>
</evidence>
<name>A0A914I455_GLORO</name>
<dbReference type="WBParaSite" id="Gr19_v10_g7336.t1">
    <property type="protein sequence ID" value="Gr19_v10_g7336.t1"/>
    <property type="gene ID" value="Gr19_v10_g7336"/>
</dbReference>
<keyword evidence="1" id="KW-1185">Reference proteome</keyword>
<proteinExistence type="predicted"/>
<dbReference type="Proteomes" id="UP000887572">
    <property type="component" value="Unplaced"/>
</dbReference>
<organism evidence="1 2">
    <name type="scientific">Globodera rostochiensis</name>
    <name type="common">Golden nematode worm</name>
    <name type="synonym">Heterodera rostochiensis</name>
    <dbReference type="NCBI Taxonomy" id="31243"/>
    <lineage>
        <taxon>Eukaryota</taxon>
        <taxon>Metazoa</taxon>
        <taxon>Ecdysozoa</taxon>
        <taxon>Nematoda</taxon>
        <taxon>Chromadorea</taxon>
        <taxon>Rhabditida</taxon>
        <taxon>Tylenchina</taxon>
        <taxon>Tylenchomorpha</taxon>
        <taxon>Tylenchoidea</taxon>
        <taxon>Heteroderidae</taxon>
        <taxon>Heteroderinae</taxon>
        <taxon>Globodera</taxon>
    </lineage>
</organism>
<sequence>MRFFVVANPMDAMRLMVRRRDDFGNRRFGTKTIRRWTVRQQKKLPQNSISRPAGPIKCVKHKIQSAADGCNK</sequence>
<evidence type="ECO:0000313" key="1">
    <source>
        <dbReference type="Proteomes" id="UP000887572"/>
    </source>
</evidence>